<accession>A0A0C2WCH4</accession>
<dbReference type="EMBL" id="KN818823">
    <property type="protein sequence ID" value="KIL54308.1"/>
    <property type="molecule type" value="Genomic_DNA"/>
</dbReference>
<feature type="region of interest" description="Disordered" evidence="1">
    <location>
        <begin position="267"/>
        <end position="312"/>
    </location>
</feature>
<evidence type="ECO:0008006" key="5">
    <source>
        <dbReference type="Google" id="ProtNLM"/>
    </source>
</evidence>
<feature type="compositionally biased region" description="Basic residues" evidence="1">
    <location>
        <begin position="455"/>
        <end position="465"/>
    </location>
</feature>
<dbReference type="EMBL" id="KN818831">
    <property type="protein sequence ID" value="KIL54296.1"/>
    <property type="molecule type" value="Genomic_DNA"/>
</dbReference>
<evidence type="ECO:0000313" key="3">
    <source>
        <dbReference type="EMBL" id="KIL54308.1"/>
    </source>
</evidence>
<keyword evidence="4" id="KW-1185">Reference proteome</keyword>
<dbReference type="Proteomes" id="UP000054549">
    <property type="component" value="Unassembled WGS sequence"/>
</dbReference>
<protein>
    <recommendedName>
        <fullName evidence="5">C2H2-type domain-containing protein</fullName>
    </recommendedName>
</protein>
<dbReference type="AlphaFoldDB" id="A0A0C2WCH4"/>
<dbReference type="HOGENOM" id="CLU_598472_0_0_1"/>
<organism evidence="2 4">
    <name type="scientific">Amanita muscaria (strain Koide BX008)</name>
    <dbReference type="NCBI Taxonomy" id="946122"/>
    <lineage>
        <taxon>Eukaryota</taxon>
        <taxon>Fungi</taxon>
        <taxon>Dikarya</taxon>
        <taxon>Basidiomycota</taxon>
        <taxon>Agaricomycotina</taxon>
        <taxon>Agaricomycetes</taxon>
        <taxon>Agaricomycetidae</taxon>
        <taxon>Agaricales</taxon>
        <taxon>Pluteineae</taxon>
        <taxon>Amanitaceae</taxon>
        <taxon>Amanita</taxon>
    </lineage>
</organism>
<sequence>MFSDPPVAPEDPSMKNLYPIATAPSFDSYSYHNLHDSSHLQTESRTQPIAPGAMNMAGLWVRKDRWPRIADTRQPVSATDTYQNSPMATMDSVPTSSTQAVPYFNQSFNPMGVTPANIHSFSNSFPFSNGFCYPYSSYDTQPKPSTLAVASNTPILRINVEYPLNQSTSSGLQVPKPTSYLSNDYVQGIPSMLQSQANYDWKNPVQTANSVLPMGLSVPTIFDSEGYYMKSSNAKELQDVPQHTFYDQHGKINVAVGDTRSISATQSILSSSISRGRDNLRSTRKRRRESPSPHAPTPPLACPSTVSAESGSKQDQGTSYICRWNGCNRQLPRDTTKLTYSHHLDKYHDFRGGTDQTIIECRWMEPGLEPGTVCRCMEKLQKQSVIKHTAGKHLKIMITDCPLCGSSQARSDNMFRHFKSCDEFHALGEEEKKELWEVHTAQPFDEYIKSERTRQNKTTRKKRKVTRNENHIR</sequence>
<feature type="region of interest" description="Disordered" evidence="1">
    <location>
        <begin position="74"/>
        <end position="94"/>
    </location>
</feature>
<reference evidence="2 4" key="1">
    <citation type="submission" date="2014-04" db="EMBL/GenBank/DDBJ databases">
        <title>Evolutionary Origins and Diversification of the Mycorrhizal Mutualists.</title>
        <authorList>
            <consortium name="DOE Joint Genome Institute"/>
            <consortium name="Mycorrhizal Genomics Consortium"/>
            <person name="Kohler A."/>
            <person name="Kuo A."/>
            <person name="Nagy L.G."/>
            <person name="Floudas D."/>
            <person name="Copeland A."/>
            <person name="Barry K.W."/>
            <person name="Cichocki N."/>
            <person name="Veneault-Fourrey C."/>
            <person name="LaButti K."/>
            <person name="Lindquist E.A."/>
            <person name="Lipzen A."/>
            <person name="Lundell T."/>
            <person name="Morin E."/>
            <person name="Murat C."/>
            <person name="Riley R."/>
            <person name="Ohm R."/>
            <person name="Sun H."/>
            <person name="Tunlid A."/>
            <person name="Henrissat B."/>
            <person name="Grigoriev I.V."/>
            <person name="Hibbett D.S."/>
            <person name="Martin F."/>
        </authorList>
    </citation>
    <scope>NUCLEOTIDE SEQUENCE [LARGE SCALE GENOMIC DNA]</scope>
    <source>
        <strain evidence="2 4">Koide BX008</strain>
    </source>
</reference>
<evidence type="ECO:0000313" key="4">
    <source>
        <dbReference type="Proteomes" id="UP000054549"/>
    </source>
</evidence>
<evidence type="ECO:0000256" key="1">
    <source>
        <dbReference type="SAM" id="MobiDB-lite"/>
    </source>
</evidence>
<name>A0A0C2WCH4_AMAMK</name>
<proteinExistence type="predicted"/>
<evidence type="ECO:0000313" key="2">
    <source>
        <dbReference type="EMBL" id="KIL54296.1"/>
    </source>
</evidence>
<gene>
    <name evidence="3" type="ORF">M378DRAFT_19030</name>
    <name evidence="2" type="ORF">M378DRAFT_19045</name>
</gene>
<feature type="region of interest" description="Disordered" evidence="1">
    <location>
        <begin position="450"/>
        <end position="473"/>
    </location>
</feature>